<proteinExistence type="predicted"/>
<accession>A0AAE8M8I2</accession>
<dbReference type="EMBL" id="ONZP01000189">
    <property type="protein sequence ID" value="SPJ76194.1"/>
    <property type="molecule type" value="Genomic_DNA"/>
</dbReference>
<evidence type="ECO:0000313" key="3">
    <source>
        <dbReference type="Proteomes" id="UP001187734"/>
    </source>
</evidence>
<feature type="chain" id="PRO_5042113818" evidence="1">
    <location>
        <begin position="28"/>
        <end position="52"/>
    </location>
</feature>
<comment type="caution">
    <text evidence="2">The sequence shown here is derived from an EMBL/GenBank/DDBJ whole genome shotgun (WGS) entry which is preliminary data.</text>
</comment>
<dbReference type="Proteomes" id="UP001187734">
    <property type="component" value="Unassembled WGS sequence"/>
</dbReference>
<evidence type="ECO:0000313" key="2">
    <source>
        <dbReference type="EMBL" id="SPJ76194.1"/>
    </source>
</evidence>
<keyword evidence="1" id="KW-0732">Signal</keyword>
<evidence type="ECO:0000256" key="1">
    <source>
        <dbReference type="SAM" id="SignalP"/>
    </source>
</evidence>
<name>A0AAE8M8I2_9HYPO</name>
<dbReference type="AlphaFoldDB" id="A0AAE8M8I2"/>
<reference evidence="2" key="1">
    <citation type="submission" date="2018-03" db="EMBL/GenBank/DDBJ databases">
        <authorList>
            <person name="Guldener U."/>
        </authorList>
    </citation>
    <scope>NUCLEOTIDE SEQUENCE</scope>
</reference>
<sequence length="52" mass="5739">MKIIMQGLHWLVLYLCLSLATICMVESQLLPTAAIALVSRLARHTSGTFHGE</sequence>
<protein>
    <submittedName>
        <fullName evidence="2">Uncharacterized protein</fullName>
    </submittedName>
</protein>
<keyword evidence="3" id="KW-1185">Reference proteome</keyword>
<feature type="signal peptide" evidence="1">
    <location>
        <begin position="1"/>
        <end position="27"/>
    </location>
</feature>
<gene>
    <name evidence="2" type="ORF">FTOL_05925</name>
</gene>
<organism evidence="2 3">
    <name type="scientific">Fusarium torulosum</name>
    <dbReference type="NCBI Taxonomy" id="33205"/>
    <lineage>
        <taxon>Eukaryota</taxon>
        <taxon>Fungi</taxon>
        <taxon>Dikarya</taxon>
        <taxon>Ascomycota</taxon>
        <taxon>Pezizomycotina</taxon>
        <taxon>Sordariomycetes</taxon>
        <taxon>Hypocreomycetidae</taxon>
        <taxon>Hypocreales</taxon>
        <taxon>Nectriaceae</taxon>
        <taxon>Fusarium</taxon>
    </lineage>
</organism>